<feature type="region of interest" description="Disordered" evidence="1">
    <location>
        <begin position="1"/>
        <end position="64"/>
    </location>
</feature>
<organism evidence="2">
    <name type="scientific">Salix viminalis</name>
    <name type="common">Common osier</name>
    <name type="synonym">Basket willow</name>
    <dbReference type="NCBI Taxonomy" id="40686"/>
    <lineage>
        <taxon>Eukaryota</taxon>
        <taxon>Viridiplantae</taxon>
        <taxon>Streptophyta</taxon>
        <taxon>Embryophyta</taxon>
        <taxon>Tracheophyta</taxon>
        <taxon>Spermatophyta</taxon>
        <taxon>Magnoliopsida</taxon>
        <taxon>eudicotyledons</taxon>
        <taxon>Gunneridae</taxon>
        <taxon>Pentapetalae</taxon>
        <taxon>rosids</taxon>
        <taxon>fabids</taxon>
        <taxon>Malpighiales</taxon>
        <taxon>Salicaceae</taxon>
        <taxon>Saliceae</taxon>
        <taxon>Salix</taxon>
    </lineage>
</organism>
<feature type="compositionally biased region" description="Basic and acidic residues" evidence="1">
    <location>
        <begin position="45"/>
        <end position="62"/>
    </location>
</feature>
<dbReference type="AlphaFoldDB" id="A0A6N2ME54"/>
<sequence length="129" mass="14660">MKSKSDTWTCPPHHKQQQLDEKDAFPASNPYDKKLGEVMDEEGEMGMRDGHEGAVRGGDENHVSNGRLEQALRSVVWMQQESYRPDVVTAAIFVLAWKGDSCFCCQEPVLAYRESFAMRLSITEKPPVW</sequence>
<evidence type="ECO:0000313" key="2">
    <source>
        <dbReference type="EMBL" id="VFU51141.1"/>
    </source>
</evidence>
<dbReference type="EMBL" id="CAADRP010001752">
    <property type="protein sequence ID" value="VFU51141.1"/>
    <property type="molecule type" value="Genomic_DNA"/>
</dbReference>
<evidence type="ECO:0000256" key="1">
    <source>
        <dbReference type="SAM" id="MobiDB-lite"/>
    </source>
</evidence>
<name>A0A6N2ME54_SALVM</name>
<accession>A0A6N2ME54</accession>
<reference evidence="2" key="1">
    <citation type="submission" date="2019-03" db="EMBL/GenBank/DDBJ databases">
        <authorList>
            <person name="Mank J."/>
            <person name="Almeida P."/>
        </authorList>
    </citation>
    <scope>NUCLEOTIDE SEQUENCE</scope>
    <source>
        <strain evidence="2">78183</strain>
    </source>
</reference>
<proteinExistence type="predicted"/>
<gene>
    <name evidence="2" type="ORF">SVIM_LOCUS344248</name>
</gene>
<protein>
    <submittedName>
        <fullName evidence="2">Uncharacterized protein</fullName>
    </submittedName>
</protein>